<proteinExistence type="predicted"/>
<dbReference type="EMBL" id="KD023663">
    <property type="protein sequence ID" value="EMS67095.1"/>
    <property type="molecule type" value="Genomic_DNA"/>
</dbReference>
<protein>
    <submittedName>
        <fullName evidence="1">Uncharacterized protein</fullName>
    </submittedName>
</protein>
<dbReference type="AlphaFoldDB" id="M8APU0"/>
<accession>M8APU0</accession>
<name>M8APU0_TRIUA</name>
<reference evidence="1" key="1">
    <citation type="journal article" date="2013" name="Nature">
        <title>Draft genome of the wheat A-genome progenitor Triticum urartu.</title>
        <authorList>
            <person name="Ling H.Q."/>
            <person name="Zhao S."/>
            <person name="Liu D."/>
            <person name="Wang J."/>
            <person name="Sun H."/>
            <person name="Zhang C."/>
            <person name="Fan H."/>
            <person name="Li D."/>
            <person name="Dong L."/>
            <person name="Tao Y."/>
            <person name="Gao C."/>
            <person name="Wu H."/>
            <person name="Li Y."/>
            <person name="Cui Y."/>
            <person name="Guo X."/>
            <person name="Zheng S."/>
            <person name="Wang B."/>
            <person name="Yu K."/>
            <person name="Liang Q."/>
            <person name="Yang W."/>
            <person name="Lou X."/>
            <person name="Chen J."/>
            <person name="Feng M."/>
            <person name="Jian J."/>
            <person name="Zhang X."/>
            <person name="Luo G."/>
            <person name="Jiang Y."/>
            <person name="Liu J."/>
            <person name="Wang Z."/>
            <person name="Sha Y."/>
            <person name="Zhang B."/>
            <person name="Wu H."/>
            <person name="Tang D."/>
            <person name="Shen Q."/>
            <person name="Xue P."/>
            <person name="Zou S."/>
            <person name="Wang X."/>
            <person name="Liu X."/>
            <person name="Wang F."/>
            <person name="Yang Y."/>
            <person name="An X."/>
            <person name="Dong Z."/>
            <person name="Zhang K."/>
            <person name="Zhang X."/>
            <person name="Luo M.C."/>
            <person name="Dvorak J."/>
            <person name="Tong Y."/>
            <person name="Wang J."/>
            <person name="Yang H."/>
            <person name="Li Z."/>
            <person name="Wang D."/>
            <person name="Zhang A."/>
            <person name="Wang J."/>
        </authorList>
    </citation>
    <scope>NUCLEOTIDE SEQUENCE</scope>
</reference>
<organism evidence="1">
    <name type="scientific">Triticum urartu</name>
    <name type="common">Red wild einkorn</name>
    <name type="synonym">Crithodium urartu</name>
    <dbReference type="NCBI Taxonomy" id="4572"/>
    <lineage>
        <taxon>Eukaryota</taxon>
        <taxon>Viridiplantae</taxon>
        <taxon>Streptophyta</taxon>
        <taxon>Embryophyta</taxon>
        <taxon>Tracheophyta</taxon>
        <taxon>Spermatophyta</taxon>
        <taxon>Magnoliopsida</taxon>
        <taxon>Liliopsida</taxon>
        <taxon>Poales</taxon>
        <taxon>Poaceae</taxon>
        <taxon>BOP clade</taxon>
        <taxon>Pooideae</taxon>
        <taxon>Triticodae</taxon>
        <taxon>Triticeae</taxon>
        <taxon>Triticinae</taxon>
        <taxon>Triticum</taxon>
    </lineage>
</organism>
<gene>
    <name evidence="1" type="ORF">TRIUR3_34080</name>
</gene>
<dbReference type="OMA" id="QHNSATG"/>
<sequence>MAVTTDEHAPSPGFDVSSAALLQVSSVDLPQFLRFRCRFLIARAARNIAGLFNGNQYSLVLSGIQSEVRHASDINDIANNVYQHNSATGPTVLQTWISGKN</sequence>
<evidence type="ECO:0000313" key="1">
    <source>
        <dbReference type="EMBL" id="EMS67095.1"/>
    </source>
</evidence>